<dbReference type="Gene3D" id="3.40.50.300">
    <property type="entry name" value="P-loop containing nucleotide triphosphate hydrolases"/>
    <property type="match status" value="1"/>
</dbReference>
<dbReference type="GO" id="GO:0005524">
    <property type="term" value="F:ATP binding"/>
    <property type="evidence" value="ECO:0007669"/>
    <property type="project" value="UniProtKB-KW"/>
</dbReference>
<organism evidence="2 3">
    <name type="scientific">Listeria floridensis FSL S10-1187</name>
    <dbReference type="NCBI Taxonomy" id="1265817"/>
    <lineage>
        <taxon>Bacteria</taxon>
        <taxon>Bacillati</taxon>
        <taxon>Bacillota</taxon>
        <taxon>Bacilli</taxon>
        <taxon>Bacillales</taxon>
        <taxon>Listeriaceae</taxon>
        <taxon>Listeria</taxon>
    </lineage>
</organism>
<evidence type="ECO:0000259" key="1">
    <source>
        <dbReference type="Pfam" id="PF00005"/>
    </source>
</evidence>
<dbReference type="InterPro" id="IPR027417">
    <property type="entry name" value="P-loop_NTPase"/>
</dbReference>
<keyword evidence="2" id="KW-0547">Nucleotide-binding</keyword>
<sequence>MHFKASDLSKEVKVLSGGERVKLYLAMILLSDANFLVLDEPTNYLDIAALEALESLIQSFAGAVLFVSHDSAFVRHTAEQVLAIEDGKMKLTRKTMQELEQEKTDKKVTVAEDKLVIELRLTEIAAKLSDPRVSQAEKAELDRAYIENSRLLREIKRN</sequence>
<dbReference type="PANTHER" id="PTHR42855:SF2">
    <property type="entry name" value="DRUG RESISTANCE ABC TRANSPORTER,ATP-BINDING PROTEIN"/>
    <property type="match status" value="1"/>
</dbReference>
<feature type="domain" description="ABC transporter" evidence="1">
    <location>
        <begin position="2"/>
        <end position="43"/>
    </location>
</feature>
<dbReference type="Proteomes" id="UP000019249">
    <property type="component" value="Unassembled WGS sequence"/>
</dbReference>
<proteinExistence type="predicted"/>
<name>A0ABP3AXH1_9LIST</name>
<gene>
    <name evidence="2" type="ORF">MFLO_12731</name>
</gene>
<accession>A0ABP3AXH1</accession>
<comment type="caution">
    <text evidence="2">The sequence shown here is derived from an EMBL/GenBank/DDBJ whole genome shotgun (WGS) entry which is preliminary data.</text>
</comment>
<dbReference type="InterPro" id="IPR003439">
    <property type="entry name" value="ABC_transporter-like_ATP-bd"/>
</dbReference>
<dbReference type="PANTHER" id="PTHR42855">
    <property type="entry name" value="ABC TRANSPORTER ATP-BINDING SUBUNIT"/>
    <property type="match status" value="1"/>
</dbReference>
<protein>
    <submittedName>
        <fullName evidence="2">ABC transporter ATP-binding protein</fullName>
    </submittedName>
</protein>
<keyword evidence="3" id="KW-1185">Reference proteome</keyword>
<dbReference type="SUPFAM" id="SSF52540">
    <property type="entry name" value="P-loop containing nucleoside triphosphate hydrolases"/>
    <property type="match status" value="1"/>
</dbReference>
<evidence type="ECO:0000313" key="3">
    <source>
        <dbReference type="Proteomes" id="UP000019249"/>
    </source>
</evidence>
<dbReference type="EMBL" id="AODF01000030">
    <property type="protein sequence ID" value="EUJ28027.1"/>
    <property type="molecule type" value="Genomic_DNA"/>
</dbReference>
<keyword evidence="2" id="KW-0067">ATP-binding</keyword>
<dbReference type="Pfam" id="PF00005">
    <property type="entry name" value="ABC_tran"/>
    <property type="match status" value="1"/>
</dbReference>
<reference evidence="2 3" key="1">
    <citation type="journal article" date="2014" name="Int. J. Syst. Evol. Microbiol.">
        <title>Listeria floridensis sp. nov., Listeria aquatica sp. nov., Listeria cornellensis sp. nov., Listeria riparia sp. nov. and Listeria grandensis sp. nov., from agricultural and natural environments.</title>
        <authorList>
            <person name="den Bakker H.C."/>
            <person name="Warchocki S."/>
            <person name="Wright E.M."/>
            <person name="Allred A.F."/>
            <person name="Ahlstrom C."/>
            <person name="Manuel C.S."/>
            <person name="Stasiewicz M.J."/>
            <person name="Burrell A."/>
            <person name="Roof S."/>
            <person name="Strawn L."/>
            <person name="Fortes E.D."/>
            <person name="Nightingale K.K."/>
            <person name="Kephart D."/>
            <person name="Wiedmann M."/>
        </authorList>
    </citation>
    <scope>NUCLEOTIDE SEQUENCE [LARGE SCALE GENOMIC DNA]</scope>
    <source>
        <strain evidence="2 3">FSL S10-1187</strain>
    </source>
</reference>
<dbReference type="InterPro" id="IPR051309">
    <property type="entry name" value="ABCF_ATPase"/>
</dbReference>
<evidence type="ECO:0000313" key="2">
    <source>
        <dbReference type="EMBL" id="EUJ28027.1"/>
    </source>
</evidence>